<comment type="caution">
    <text evidence="1">The sequence shown here is derived from an EMBL/GenBank/DDBJ whole genome shotgun (WGS) entry which is preliminary data.</text>
</comment>
<reference evidence="1" key="1">
    <citation type="submission" date="2023-10" db="EMBL/GenBank/DDBJ databases">
        <title>Genome assembly of Pristionchus species.</title>
        <authorList>
            <person name="Yoshida K."/>
            <person name="Sommer R.J."/>
        </authorList>
    </citation>
    <scope>NUCLEOTIDE SEQUENCE</scope>
    <source>
        <strain evidence="1">RS0144</strain>
    </source>
</reference>
<proteinExistence type="predicted"/>
<dbReference type="Proteomes" id="UP001432027">
    <property type="component" value="Unassembled WGS sequence"/>
</dbReference>
<sequence>CGQQYKCTAGTGSTTAYTCAAGTQPIILGSEEFIKLDSITCDTTKGVWVYKQGTLVLDQANLDLQIGTGSKQYSCIGT</sequence>
<feature type="non-terminal residue" evidence="1">
    <location>
        <position position="78"/>
    </location>
</feature>
<accession>A0AAV5TF70</accession>
<gene>
    <name evidence="1" type="ORF">PENTCL1PPCAC_15114</name>
</gene>
<organism evidence="1 2">
    <name type="scientific">Pristionchus entomophagus</name>
    <dbReference type="NCBI Taxonomy" id="358040"/>
    <lineage>
        <taxon>Eukaryota</taxon>
        <taxon>Metazoa</taxon>
        <taxon>Ecdysozoa</taxon>
        <taxon>Nematoda</taxon>
        <taxon>Chromadorea</taxon>
        <taxon>Rhabditida</taxon>
        <taxon>Rhabditina</taxon>
        <taxon>Diplogasteromorpha</taxon>
        <taxon>Diplogasteroidea</taxon>
        <taxon>Neodiplogasteridae</taxon>
        <taxon>Pristionchus</taxon>
    </lineage>
</organism>
<dbReference type="EMBL" id="BTSX01000004">
    <property type="protein sequence ID" value="GMS92939.1"/>
    <property type="molecule type" value="Genomic_DNA"/>
</dbReference>
<evidence type="ECO:0000313" key="1">
    <source>
        <dbReference type="EMBL" id="GMS92939.1"/>
    </source>
</evidence>
<evidence type="ECO:0000313" key="2">
    <source>
        <dbReference type="Proteomes" id="UP001432027"/>
    </source>
</evidence>
<protein>
    <recommendedName>
        <fullName evidence="3">C6 domain-containing protein</fullName>
    </recommendedName>
</protein>
<evidence type="ECO:0008006" key="3">
    <source>
        <dbReference type="Google" id="ProtNLM"/>
    </source>
</evidence>
<keyword evidence="2" id="KW-1185">Reference proteome</keyword>
<dbReference type="AlphaFoldDB" id="A0AAV5TF70"/>
<feature type="non-terminal residue" evidence="1">
    <location>
        <position position="1"/>
    </location>
</feature>
<name>A0AAV5TF70_9BILA</name>